<evidence type="ECO:0000256" key="3">
    <source>
        <dbReference type="ARBA" id="ARBA00004953"/>
    </source>
</evidence>
<dbReference type="InterPro" id="IPR015424">
    <property type="entry name" value="PyrdxlP-dep_Trfase"/>
</dbReference>
<dbReference type="InterPro" id="IPR004838">
    <property type="entry name" value="NHTrfase_class1_PyrdxlP-BS"/>
</dbReference>
<evidence type="ECO:0000256" key="5">
    <source>
        <dbReference type="ARBA" id="ARBA00022573"/>
    </source>
</evidence>
<evidence type="ECO:0000259" key="11">
    <source>
        <dbReference type="Pfam" id="PF00155"/>
    </source>
</evidence>
<proteinExistence type="predicted"/>
<keyword evidence="7 12" id="KW-0456">Lyase</keyword>
<comment type="function">
    <text evidence="2">Decarboxylates L-threonine-O-3-phosphate to yield (R)-1-amino-2-propanol O-2-phosphate, the precursor for the linkage between the nucleotide loop and the corrin ring in cobalamin.</text>
</comment>
<dbReference type="EC" id="4.1.1.81" evidence="4"/>
<dbReference type="Proteomes" id="UP001054846">
    <property type="component" value="Chromosome"/>
</dbReference>
<gene>
    <name evidence="12" type="ORF">ISF26_13945</name>
</gene>
<dbReference type="Pfam" id="PF00155">
    <property type="entry name" value="Aminotran_1_2"/>
    <property type="match status" value="1"/>
</dbReference>
<evidence type="ECO:0000256" key="9">
    <source>
        <dbReference type="ARBA" id="ARBA00048531"/>
    </source>
</evidence>
<evidence type="ECO:0000256" key="8">
    <source>
        <dbReference type="ARBA" id="ARBA00029996"/>
    </source>
</evidence>
<organism evidence="12 13">
    <name type="scientific">Gloeobacter morelensis MG652769</name>
    <dbReference type="NCBI Taxonomy" id="2781736"/>
    <lineage>
        <taxon>Bacteria</taxon>
        <taxon>Bacillati</taxon>
        <taxon>Cyanobacteriota</taxon>
        <taxon>Cyanophyceae</taxon>
        <taxon>Gloeobacterales</taxon>
        <taxon>Gloeobacteraceae</taxon>
        <taxon>Gloeobacter</taxon>
        <taxon>Gloeobacter morelensis</taxon>
    </lineage>
</organism>
<evidence type="ECO:0000256" key="10">
    <source>
        <dbReference type="SAM" id="MobiDB-lite"/>
    </source>
</evidence>
<dbReference type="PROSITE" id="PS00105">
    <property type="entry name" value="AA_TRANSFER_CLASS_1"/>
    <property type="match status" value="1"/>
</dbReference>
<keyword evidence="13" id="KW-1185">Reference proteome</keyword>
<evidence type="ECO:0000256" key="6">
    <source>
        <dbReference type="ARBA" id="ARBA00022898"/>
    </source>
</evidence>
<comment type="cofactor">
    <cofactor evidence="1">
        <name>pyridoxal 5'-phosphate</name>
        <dbReference type="ChEBI" id="CHEBI:597326"/>
    </cofactor>
</comment>
<dbReference type="PANTHER" id="PTHR42885">
    <property type="entry name" value="HISTIDINOL-PHOSPHATE AMINOTRANSFERASE-RELATED"/>
    <property type="match status" value="1"/>
</dbReference>
<keyword evidence="6" id="KW-0663">Pyridoxal phosphate</keyword>
<dbReference type="EMBL" id="CP063845">
    <property type="protein sequence ID" value="UFP97000.1"/>
    <property type="molecule type" value="Genomic_DNA"/>
</dbReference>
<dbReference type="PANTHER" id="PTHR42885:SF1">
    <property type="entry name" value="THREONINE-PHOSPHATE DECARBOXYLASE"/>
    <property type="match status" value="1"/>
</dbReference>
<evidence type="ECO:0000313" key="12">
    <source>
        <dbReference type="EMBL" id="UFP97000.1"/>
    </source>
</evidence>
<comment type="pathway">
    <text evidence="3">Cofactor biosynthesis; adenosylcobalamin biosynthesis.</text>
</comment>
<dbReference type="GO" id="GO:0048472">
    <property type="term" value="F:threonine-phosphate decarboxylase activity"/>
    <property type="evidence" value="ECO:0007669"/>
    <property type="project" value="UniProtKB-EC"/>
</dbReference>
<reference evidence="12 13" key="1">
    <citation type="journal article" date="2021" name="Genome Biol. Evol.">
        <title>Complete Genome Sequencing of a Novel Gloeobacter Species from a Waterfall Cave in Mexico.</title>
        <authorList>
            <person name="Saw J.H."/>
            <person name="Cardona T."/>
            <person name="Montejano G."/>
        </authorList>
    </citation>
    <scope>NUCLEOTIDE SEQUENCE [LARGE SCALE GENOMIC DNA]</scope>
    <source>
        <strain evidence="12">MG652769</strain>
    </source>
</reference>
<evidence type="ECO:0000256" key="1">
    <source>
        <dbReference type="ARBA" id="ARBA00001933"/>
    </source>
</evidence>
<protein>
    <recommendedName>
        <fullName evidence="4">threonine-phosphate decarboxylase</fullName>
        <ecNumber evidence="4">4.1.1.81</ecNumber>
    </recommendedName>
    <alternativeName>
        <fullName evidence="8">L-threonine-O-3-phosphate decarboxylase</fullName>
    </alternativeName>
</protein>
<dbReference type="CDD" id="cd00609">
    <property type="entry name" value="AAT_like"/>
    <property type="match status" value="1"/>
</dbReference>
<dbReference type="InterPro" id="IPR005860">
    <property type="entry name" value="CobD"/>
</dbReference>
<dbReference type="NCBIfam" id="TIGR01140">
    <property type="entry name" value="L_thr_O3P_dcar"/>
    <property type="match status" value="1"/>
</dbReference>
<evidence type="ECO:0000313" key="13">
    <source>
        <dbReference type="Proteomes" id="UP001054846"/>
    </source>
</evidence>
<keyword evidence="5" id="KW-0169">Cobalamin biosynthesis</keyword>
<dbReference type="InterPro" id="IPR015422">
    <property type="entry name" value="PyrdxlP-dep_Trfase_small"/>
</dbReference>
<evidence type="ECO:0000256" key="4">
    <source>
        <dbReference type="ARBA" id="ARBA00012285"/>
    </source>
</evidence>
<sequence>MQTPLPAHGGDRQWAARLARCRIEELVDFSASINPLGPPPGVQAAYREGFVDLLHYPAPHGSDLQSALAAHLGIEPERIVCGNGAAELLTWAGRECAGAGLTVLPVPAFGDYRRALAAFDAPYISVPLAADFSLPEALPPGDAVMLANPHNPSGYLYSPTVLAALCDRFKLLIFDEAFIDFLDDPAAFSALCGPEHPGLIVIRSLTKFYSLPGLRLGYAVLPVAMAARWQAWRDPWPVNALAQHLGVAALADRDFERRTRAWLGPARCRLAAGLAALPGLTVLPGAANFLLVQSATSAVHLQAELLRRHRLLIRHCTSYDGLGEGYFRVAVRGESENALLIGALGEILAKTPATSRVDGCASNPPPSPDRGRPA</sequence>
<feature type="region of interest" description="Disordered" evidence="10">
    <location>
        <begin position="355"/>
        <end position="374"/>
    </location>
</feature>
<dbReference type="Gene3D" id="3.40.640.10">
    <property type="entry name" value="Type I PLP-dependent aspartate aminotransferase-like (Major domain)"/>
    <property type="match status" value="1"/>
</dbReference>
<dbReference type="InterPro" id="IPR015421">
    <property type="entry name" value="PyrdxlP-dep_Trfase_major"/>
</dbReference>
<evidence type="ECO:0000256" key="2">
    <source>
        <dbReference type="ARBA" id="ARBA00003444"/>
    </source>
</evidence>
<name>A0ABY3PTK4_9CYAN</name>
<dbReference type="SUPFAM" id="SSF53383">
    <property type="entry name" value="PLP-dependent transferases"/>
    <property type="match status" value="1"/>
</dbReference>
<accession>A0ABY3PTK4</accession>
<dbReference type="Gene3D" id="3.90.1150.10">
    <property type="entry name" value="Aspartate Aminotransferase, domain 1"/>
    <property type="match status" value="1"/>
</dbReference>
<feature type="domain" description="Aminotransferase class I/classII large" evidence="11">
    <location>
        <begin position="25"/>
        <end position="336"/>
    </location>
</feature>
<dbReference type="InterPro" id="IPR004839">
    <property type="entry name" value="Aminotransferase_I/II_large"/>
</dbReference>
<comment type="catalytic activity">
    <reaction evidence="9">
        <text>O-phospho-L-threonine + H(+) = (R)-1-aminopropan-2-yl phosphate + CO2</text>
        <dbReference type="Rhea" id="RHEA:11492"/>
        <dbReference type="ChEBI" id="CHEBI:15378"/>
        <dbReference type="ChEBI" id="CHEBI:16526"/>
        <dbReference type="ChEBI" id="CHEBI:58563"/>
        <dbReference type="ChEBI" id="CHEBI:58675"/>
        <dbReference type="EC" id="4.1.1.81"/>
    </reaction>
</comment>
<evidence type="ECO:0000256" key="7">
    <source>
        <dbReference type="ARBA" id="ARBA00023239"/>
    </source>
</evidence>